<dbReference type="AlphaFoldDB" id="A0A8S4QUK0"/>
<keyword evidence="2" id="KW-1185">Reference proteome</keyword>
<reference evidence="1" key="1">
    <citation type="submission" date="2022-03" db="EMBL/GenBank/DDBJ databases">
        <authorList>
            <person name="Lindestad O."/>
        </authorList>
    </citation>
    <scope>NUCLEOTIDE SEQUENCE</scope>
</reference>
<evidence type="ECO:0000313" key="2">
    <source>
        <dbReference type="Proteomes" id="UP000838756"/>
    </source>
</evidence>
<dbReference type="OrthoDB" id="426210at2759"/>
<proteinExistence type="predicted"/>
<organism evidence="1 2">
    <name type="scientific">Pararge aegeria aegeria</name>
    <dbReference type="NCBI Taxonomy" id="348720"/>
    <lineage>
        <taxon>Eukaryota</taxon>
        <taxon>Metazoa</taxon>
        <taxon>Ecdysozoa</taxon>
        <taxon>Arthropoda</taxon>
        <taxon>Hexapoda</taxon>
        <taxon>Insecta</taxon>
        <taxon>Pterygota</taxon>
        <taxon>Neoptera</taxon>
        <taxon>Endopterygota</taxon>
        <taxon>Lepidoptera</taxon>
        <taxon>Glossata</taxon>
        <taxon>Ditrysia</taxon>
        <taxon>Papilionoidea</taxon>
        <taxon>Nymphalidae</taxon>
        <taxon>Satyrinae</taxon>
        <taxon>Satyrini</taxon>
        <taxon>Parargina</taxon>
        <taxon>Pararge</taxon>
    </lineage>
</organism>
<protein>
    <submittedName>
        <fullName evidence="1">Jg3158 protein</fullName>
    </submittedName>
</protein>
<feature type="non-terminal residue" evidence="1">
    <location>
        <position position="1"/>
    </location>
</feature>
<accession>A0A8S4QUK0</accession>
<dbReference type="Proteomes" id="UP000838756">
    <property type="component" value="Unassembled WGS sequence"/>
</dbReference>
<dbReference type="EMBL" id="CAKXAJ010019983">
    <property type="protein sequence ID" value="CAH2219860.1"/>
    <property type="molecule type" value="Genomic_DNA"/>
</dbReference>
<evidence type="ECO:0000313" key="1">
    <source>
        <dbReference type="EMBL" id="CAH2219860.1"/>
    </source>
</evidence>
<name>A0A8S4QUK0_9NEOP</name>
<sequence>LRGYGLKLEYQQALSNPSKHFISHRVIQMWNALPEDVVTAESLNQFKNRLDKHQKDKERKK</sequence>
<gene>
    <name evidence="1" type="primary">jg3158</name>
    <name evidence="1" type="ORF">PAEG_LOCUS6522</name>
</gene>
<comment type="caution">
    <text evidence="1">The sequence shown here is derived from an EMBL/GenBank/DDBJ whole genome shotgun (WGS) entry which is preliminary data.</text>
</comment>